<feature type="signal peptide" evidence="1">
    <location>
        <begin position="1"/>
        <end position="32"/>
    </location>
</feature>
<accession>A0ABU8XVV6</accession>
<reference evidence="2 3" key="1">
    <citation type="submission" date="2024-01" db="EMBL/GenBank/DDBJ databases">
        <title>Multi-omics insights into the function and evolution of sodium benzoate biodegradation pathways in Benzoatithermus flavus gen. nov., sp. nov. from hot spring.</title>
        <authorList>
            <person name="Hu C.-J."/>
            <person name="Li W.-J."/>
        </authorList>
    </citation>
    <scope>NUCLEOTIDE SEQUENCE [LARGE SCALE GENOMIC DNA]</scope>
    <source>
        <strain evidence="2 3">SYSU G07066</strain>
    </source>
</reference>
<dbReference type="EMBL" id="JBBLZC010000025">
    <property type="protein sequence ID" value="MEK0085333.1"/>
    <property type="molecule type" value="Genomic_DNA"/>
</dbReference>
<dbReference type="Proteomes" id="UP001375743">
    <property type="component" value="Unassembled WGS sequence"/>
</dbReference>
<evidence type="ECO:0000313" key="2">
    <source>
        <dbReference type="EMBL" id="MEK0085333.1"/>
    </source>
</evidence>
<proteinExistence type="predicted"/>
<protein>
    <submittedName>
        <fullName evidence="2">Uncharacterized protein</fullName>
    </submittedName>
</protein>
<dbReference type="RefSeq" id="WP_418161181.1">
    <property type="nucleotide sequence ID" value="NZ_JBBLZC010000025.1"/>
</dbReference>
<evidence type="ECO:0000313" key="3">
    <source>
        <dbReference type="Proteomes" id="UP001375743"/>
    </source>
</evidence>
<sequence length="207" mass="21559">MLNEHASSRARVMTGSALMLGLLAFAGAPAEAASTFSFPMVRANGLDAGCAPRAAAYVTIRSLGFAERMTVTVRGLPPGTALDLFTIQAADFPFGIGWYVGDLEVGRDGTVTKSFVGRFNVETFALGAGQRPVPAPTHAGDARGRNPAFAPIHTYHLGIWFNSPADAARAGGTCPANVTPFNGEHSAGVQVLSTRNFVAAGPLQRVD</sequence>
<evidence type="ECO:0000256" key="1">
    <source>
        <dbReference type="SAM" id="SignalP"/>
    </source>
</evidence>
<keyword evidence="3" id="KW-1185">Reference proteome</keyword>
<feature type="chain" id="PRO_5045414419" evidence="1">
    <location>
        <begin position="33"/>
        <end position="207"/>
    </location>
</feature>
<keyword evidence="1" id="KW-0732">Signal</keyword>
<comment type="caution">
    <text evidence="2">The sequence shown here is derived from an EMBL/GenBank/DDBJ whole genome shotgun (WGS) entry which is preliminary data.</text>
</comment>
<name>A0ABU8XVV6_9PROT</name>
<gene>
    <name evidence="2" type="ORF">U1T56_19450</name>
</gene>
<organism evidence="2 3">
    <name type="scientific">Benzoatithermus flavus</name>
    <dbReference type="NCBI Taxonomy" id="3108223"/>
    <lineage>
        <taxon>Bacteria</taxon>
        <taxon>Pseudomonadati</taxon>
        <taxon>Pseudomonadota</taxon>
        <taxon>Alphaproteobacteria</taxon>
        <taxon>Geminicoccales</taxon>
        <taxon>Geminicoccaceae</taxon>
        <taxon>Benzoatithermus</taxon>
    </lineage>
</organism>